<feature type="region of interest" description="Disordered" evidence="1">
    <location>
        <begin position="259"/>
        <end position="281"/>
    </location>
</feature>
<feature type="chain" id="PRO_5045054087" description="DUF2066 domain-containing protein" evidence="2">
    <location>
        <begin position="28"/>
        <end position="281"/>
    </location>
</feature>
<accession>A0ABT5YQY2</accession>
<sequence>MRQAIFTACLAASLTAVTAAWTGVVQAALRCDLAYEVFSAATVPPPADLDHHQAVTRAEAEALPDLLDAALSGDDLTLSAPKVTWGGWRWSNSPSIHLQLSAEDSEAGWRQARELAAGLAWLYEQEAVLLACDAPEPADPPERLPRGDLVDSWLVTAEPESFFQSRDSLFAFYASLLAQAGHLDLGYTRLGADFWTVDFAGDLERVLRKATGSFEQLSAGALSFDLQRRPVAVTLVSGDELRPDRPLLQARKTIRERRERLLQSSSSSSPDATSPSETTSQ</sequence>
<gene>
    <name evidence="3" type="ORF">P2G67_15440</name>
</gene>
<feature type="compositionally biased region" description="Low complexity" evidence="1">
    <location>
        <begin position="264"/>
        <end position="281"/>
    </location>
</feature>
<dbReference type="Proteomes" id="UP001215503">
    <property type="component" value="Unassembled WGS sequence"/>
</dbReference>
<organism evidence="3 4">
    <name type="scientific">Aquibaculum arenosum</name>
    <dbReference type="NCBI Taxonomy" id="3032591"/>
    <lineage>
        <taxon>Bacteria</taxon>
        <taxon>Pseudomonadati</taxon>
        <taxon>Pseudomonadota</taxon>
        <taxon>Alphaproteobacteria</taxon>
        <taxon>Rhodospirillales</taxon>
        <taxon>Rhodovibrionaceae</taxon>
        <taxon>Aquibaculum</taxon>
    </lineage>
</organism>
<evidence type="ECO:0000256" key="2">
    <source>
        <dbReference type="SAM" id="SignalP"/>
    </source>
</evidence>
<evidence type="ECO:0000256" key="1">
    <source>
        <dbReference type="SAM" id="MobiDB-lite"/>
    </source>
</evidence>
<evidence type="ECO:0000313" key="4">
    <source>
        <dbReference type="Proteomes" id="UP001215503"/>
    </source>
</evidence>
<protein>
    <recommendedName>
        <fullName evidence="5">DUF2066 domain-containing protein</fullName>
    </recommendedName>
</protein>
<keyword evidence="4" id="KW-1185">Reference proteome</keyword>
<dbReference type="RefSeq" id="WP_275824155.1">
    <property type="nucleotide sequence ID" value="NZ_JARHUD010000012.1"/>
</dbReference>
<comment type="caution">
    <text evidence="3">The sequence shown here is derived from an EMBL/GenBank/DDBJ whole genome shotgun (WGS) entry which is preliminary data.</text>
</comment>
<dbReference type="EMBL" id="JARHUD010000012">
    <property type="protein sequence ID" value="MDF2097370.1"/>
    <property type="molecule type" value="Genomic_DNA"/>
</dbReference>
<reference evidence="3 4" key="1">
    <citation type="submission" date="2023-03" db="EMBL/GenBank/DDBJ databases">
        <title>Fodinicurvata sp. CAU 1616 isolated from sea sendiment.</title>
        <authorList>
            <person name="Kim W."/>
        </authorList>
    </citation>
    <scope>NUCLEOTIDE SEQUENCE [LARGE SCALE GENOMIC DNA]</scope>
    <source>
        <strain evidence="3 4">CAU 1616</strain>
    </source>
</reference>
<keyword evidence="2" id="KW-0732">Signal</keyword>
<evidence type="ECO:0000313" key="3">
    <source>
        <dbReference type="EMBL" id="MDF2097370.1"/>
    </source>
</evidence>
<feature type="signal peptide" evidence="2">
    <location>
        <begin position="1"/>
        <end position="27"/>
    </location>
</feature>
<proteinExistence type="predicted"/>
<evidence type="ECO:0008006" key="5">
    <source>
        <dbReference type="Google" id="ProtNLM"/>
    </source>
</evidence>
<name>A0ABT5YQY2_9PROT</name>